<evidence type="ECO:0000256" key="1">
    <source>
        <dbReference type="SAM" id="Phobius"/>
    </source>
</evidence>
<keyword evidence="1" id="KW-1133">Transmembrane helix</keyword>
<dbReference type="Gene3D" id="2.60.40.10">
    <property type="entry name" value="Immunoglobulins"/>
    <property type="match status" value="1"/>
</dbReference>
<name>A0A1S3JJP4_LINAN</name>
<dbReference type="OrthoDB" id="6284188at2759"/>
<dbReference type="KEGG" id="lak:106173690"/>
<feature type="signal peptide" evidence="2">
    <location>
        <begin position="1"/>
        <end position="19"/>
    </location>
</feature>
<sequence>MVAKVIAILLLLHSSAILAQSQFKAPDYEWSKHVVIGGSEEFNCNETNYMAPLQPSDRIEWVLPDSKRVTTGWSDDHRSLRNITNAGHIINAIMHIKDVQPSIFGYYICRVSRNAGSEVGYTRYGLNLGGAPFADPWEKYQYNLMVGGIAGAVVLVVSTFLCLVYKFRYKELEDGRYKDTSRYTGQPMKSTAVYDNAAMDSSQDSIFKNGDTKPAASTDTHM</sequence>
<dbReference type="InterPro" id="IPR036179">
    <property type="entry name" value="Ig-like_dom_sf"/>
</dbReference>
<accession>A0A1S3JJP4</accession>
<keyword evidence="4" id="KW-1185">Reference proteome</keyword>
<keyword evidence="1" id="KW-0472">Membrane</keyword>
<dbReference type="InterPro" id="IPR013783">
    <property type="entry name" value="Ig-like_fold"/>
</dbReference>
<dbReference type="RefSeq" id="XP_013410351.1">
    <property type="nucleotide sequence ID" value="XM_013554897.2"/>
</dbReference>
<organism evidence="4 5">
    <name type="scientific">Lingula anatina</name>
    <name type="common">Brachiopod</name>
    <name type="synonym">Lingula unguis</name>
    <dbReference type="NCBI Taxonomy" id="7574"/>
    <lineage>
        <taxon>Eukaryota</taxon>
        <taxon>Metazoa</taxon>
        <taxon>Spiralia</taxon>
        <taxon>Lophotrochozoa</taxon>
        <taxon>Brachiopoda</taxon>
        <taxon>Linguliformea</taxon>
        <taxon>Lingulata</taxon>
        <taxon>Lingulida</taxon>
        <taxon>Linguloidea</taxon>
        <taxon>Lingulidae</taxon>
        <taxon>Lingula</taxon>
    </lineage>
</organism>
<proteinExistence type="predicted"/>
<dbReference type="PROSITE" id="PS50835">
    <property type="entry name" value="IG_LIKE"/>
    <property type="match status" value="1"/>
</dbReference>
<protein>
    <submittedName>
        <fullName evidence="5 6">Uncharacterized protein LOC106173690</fullName>
    </submittedName>
</protein>
<dbReference type="GeneID" id="106173690"/>
<keyword evidence="1" id="KW-0812">Transmembrane</keyword>
<dbReference type="RefSeq" id="XP_013410352.1">
    <property type="nucleotide sequence ID" value="XM_013554898.1"/>
</dbReference>
<dbReference type="InterPro" id="IPR007110">
    <property type="entry name" value="Ig-like_dom"/>
</dbReference>
<dbReference type="SUPFAM" id="SSF48726">
    <property type="entry name" value="Immunoglobulin"/>
    <property type="match status" value="1"/>
</dbReference>
<feature type="chain" id="PRO_5014545930" evidence="2">
    <location>
        <begin position="20"/>
        <end position="222"/>
    </location>
</feature>
<evidence type="ECO:0000313" key="5">
    <source>
        <dbReference type="RefSeq" id="XP_013410351.1"/>
    </source>
</evidence>
<evidence type="ECO:0000313" key="6">
    <source>
        <dbReference type="RefSeq" id="XP_013410352.1"/>
    </source>
</evidence>
<gene>
    <name evidence="5 6" type="primary">LOC106173690</name>
</gene>
<feature type="transmembrane region" description="Helical" evidence="1">
    <location>
        <begin position="142"/>
        <end position="165"/>
    </location>
</feature>
<feature type="domain" description="Ig-like" evidence="3">
    <location>
        <begin position="26"/>
        <end position="120"/>
    </location>
</feature>
<dbReference type="Proteomes" id="UP000085678">
    <property type="component" value="Unplaced"/>
</dbReference>
<dbReference type="AlphaFoldDB" id="A0A1S3JJP4"/>
<keyword evidence="2" id="KW-0732">Signal</keyword>
<evidence type="ECO:0000259" key="3">
    <source>
        <dbReference type="PROSITE" id="PS50835"/>
    </source>
</evidence>
<reference evidence="5 6" key="1">
    <citation type="submission" date="2025-04" db="UniProtKB">
        <authorList>
            <consortium name="RefSeq"/>
        </authorList>
    </citation>
    <scope>IDENTIFICATION</scope>
    <source>
        <tissue evidence="5 6">Gonads</tissue>
    </source>
</reference>
<evidence type="ECO:0000313" key="4">
    <source>
        <dbReference type="Proteomes" id="UP000085678"/>
    </source>
</evidence>
<evidence type="ECO:0000256" key="2">
    <source>
        <dbReference type="SAM" id="SignalP"/>
    </source>
</evidence>